<dbReference type="InterPro" id="IPR002543">
    <property type="entry name" value="FtsK_dom"/>
</dbReference>
<feature type="transmembrane region" description="Helical" evidence="13">
    <location>
        <begin position="89"/>
        <end position="107"/>
    </location>
</feature>
<dbReference type="InterPro" id="IPR018541">
    <property type="entry name" value="Ftsk_gamma"/>
</dbReference>
<dbReference type="PROSITE" id="PS50901">
    <property type="entry name" value="FTSK"/>
    <property type="match status" value="1"/>
</dbReference>
<dbReference type="EMBL" id="FN597254">
    <property type="protein sequence ID" value="CBI14136.1"/>
    <property type="molecule type" value="Genomic_DNA"/>
</dbReference>
<dbReference type="SUPFAM" id="SSF46785">
    <property type="entry name" value="Winged helix' DNA-binding domain"/>
    <property type="match status" value="1"/>
</dbReference>
<evidence type="ECO:0000313" key="15">
    <source>
        <dbReference type="EMBL" id="CBI14136.1"/>
    </source>
</evidence>
<gene>
    <name evidence="15" type="ordered locus">GALLO_1645</name>
</gene>
<evidence type="ECO:0000256" key="12">
    <source>
        <dbReference type="SAM" id="MobiDB-lite"/>
    </source>
</evidence>
<evidence type="ECO:0000256" key="10">
    <source>
        <dbReference type="PROSITE-ProRule" id="PRU00289"/>
    </source>
</evidence>
<keyword evidence="13" id="KW-1133">Transmembrane helix</keyword>
<comment type="subcellular location">
    <subcellularLocation>
        <location evidence="1">Cell membrane</location>
        <topology evidence="1">Multi-pass membrane protein</topology>
    </subcellularLocation>
</comment>
<keyword evidence="13" id="KW-0472">Membrane</keyword>
<feature type="transmembrane region" description="Helical" evidence="13">
    <location>
        <begin position="57"/>
        <end position="77"/>
    </location>
</feature>
<dbReference type="KEGG" id="sga:GALLO_1645"/>
<feature type="transmembrane region" description="Helical" evidence="13">
    <location>
        <begin position="153"/>
        <end position="176"/>
    </location>
</feature>
<evidence type="ECO:0000256" key="8">
    <source>
        <dbReference type="ARBA" id="ARBA00025923"/>
    </source>
</evidence>
<dbReference type="InterPro" id="IPR003593">
    <property type="entry name" value="AAA+_ATPase"/>
</dbReference>
<dbReference type="GO" id="GO:0005886">
    <property type="term" value="C:plasma membrane"/>
    <property type="evidence" value="ECO:0007669"/>
    <property type="project" value="UniProtKB-SubCell"/>
</dbReference>
<protein>
    <recommendedName>
        <fullName evidence="3">DNA translocase FtsK</fullName>
    </recommendedName>
</protein>
<keyword evidence="13" id="KW-0812">Transmembrane</keyword>
<feature type="region of interest" description="Disordered" evidence="12">
    <location>
        <begin position="713"/>
        <end position="733"/>
    </location>
</feature>
<feature type="transmembrane region" description="Helical" evidence="13">
    <location>
        <begin position="30"/>
        <end position="51"/>
    </location>
</feature>
<dbReference type="SUPFAM" id="SSF52540">
    <property type="entry name" value="P-loop containing nucleoside triphosphate hydrolases"/>
    <property type="match status" value="1"/>
</dbReference>
<evidence type="ECO:0000256" key="6">
    <source>
        <dbReference type="ARBA" id="ARBA00022840"/>
    </source>
</evidence>
<evidence type="ECO:0000256" key="3">
    <source>
        <dbReference type="ARBA" id="ARBA00020887"/>
    </source>
</evidence>
<evidence type="ECO:0000256" key="9">
    <source>
        <dbReference type="ARBA" id="ARBA00045564"/>
    </source>
</evidence>
<dbReference type="SMART" id="SM00382">
    <property type="entry name" value="AAA"/>
    <property type="match status" value="1"/>
</dbReference>
<name>A0AA36NNE1_STRG3</name>
<evidence type="ECO:0000259" key="14">
    <source>
        <dbReference type="PROSITE" id="PS50901"/>
    </source>
</evidence>
<dbReference type="Gene3D" id="3.40.50.300">
    <property type="entry name" value="P-loop containing nucleotide triphosphate hydrolases"/>
    <property type="match status" value="1"/>
</dbReference>
<keyword evidence="4 10" id="KW-0547">Nucleotide-binding</keyword>
<feature type="coiled-coil region" evidence="11">
    <location>
        <begin position="209"/>
        <end position="238"/>
    </location>
</feature>
<feature type="binding site" evidence="10">
    <location>
        <begin position="479"/>
        <end position="486"/>
    </location>
    <ligand>
        <name>ATP</name>
        <dbReference type="ChEBI" id="CHEBI:30616"/>
    </ligand>
</feature>
<feature type="region of interest" description="Disordered" evidence="12">
    <location>
        <begin position="1"/>
        <end position="21"/>
    </location>
</feature>
<dbReference type="PANTHER" id="PTHR22683">
    <property type="entry name" value="SPORULATION PROTEIN RELATED"/>
    <property type="match status" value="1"/>
</dbReference>
<dbReference type="PANTHER" id="PTHR22683:SF41">
    <property type="entry name" value="DNA TRANSLOCASE FTSK"/>
    <property type="match status" value="1"/>
</dbReference>
<dbReference type="AlphaFoldDB" id="A0AA36NNE1"/>
<reference evidence="15 16" key="1">
    <citation type="journal article" date="2010" name="J. Bacteriol.">
        <title>Genome sequence of Streptococcus gallolyticus: insights into its adaptation to the bovine rumen and its ability to cause endocarditis.</title>
        <authorList>
            <person name="Rusniok C."/>
            <person name="Couve E."/>
            <person name="Da Cunha V."/>
            <person name="El Gana R."/>
            <person name="Zidane N."/>
            <person name="Bouchier C."/>
            <person name="Poyart C."/>
            <person name="Leclercq R."/>
            <person name="Trieu-Cuot P."/>
            <person name="Glaser P."/>
        </authorList>
    </citation>
    <scope>NUCLEOTIDE SEQUENCE [LARGE SCALE GENOMIC DNA]</scope>
    <source>
        <strain evidence="15 16">UCN34</strain>
    </source>
</reference>
<dbReference type="SMART" id="SM00843">
    <property type="entry name" value="Ftsk_gamma"/>
    <property type="match status" value="1"/>
</dbReference>
<dbReference type="GO" id="GO:0005524">
    <property type="term" value="F:ATP binding"/>
    <property type="evidence" value="ECO:0007669"/>
    <property type="project" value="UniProtKB-UniRule"/>
</dbReference>
<dbReference type="InterPro" id="IPR036390">
    <property type="entry name" value="WH_DNA-bd_sf"/>
</dbReference>
<dbReference type="Pfam" id="PF01580">
    <property type="entry name" value="FtsK_SpoIIIE"/>
    <property type="match status" value="1"/>
</dbReference>
<dbReference type="InterPro" id="IPR050206">
    <property type="entry name" value="FtsK/SpoIIIE/SftA"/>
</dbReference>
<keyword evidence="11" id="KW-0175">Coiled coil</keyword>
<dbReference type="Pfam" id="PF17854">
    <property type="entry name" value="FtsK_alpha"/>
    <property type="match status" value="1"/>
</dbReference>
<feature type="domain" description="FtsK" evidence="14">
    <location>
        <begin position="462"/>
        <end position="658"/>
    </location>
</feature>
<comment type="subunit">
    <text evidence="8">Homohexamer. Forms a ring that surrounds DNA.</text>
</comment>
<dbReference type="InterPro" id="IPR036388">
    <property type="entry name" value="WH-like_DNA-bd_sf"/>
</dbReference>
<evidence type="ECO:0000256" key="2">
    <source>
        <dbReference type="ARBA" id="ARBA00006474"/>
    </source>
</evidence>
<sequence>MAKSKSRKKGRKSRRPTKAEIKRQKALQRFILAIVTAVIFFFAIARLGIFGITVYNIVRFVVGSLAYFLMFAVLIYLIGFKWFHKQTGLVGGFVVTMIGLLLEWHAYLFSLTAYRDKEVFSTTARLLYGDIINFKVSKFVGGGMLGAVLYKPVAFLFSNVGTFLIGALFITLGLFLMSPWEVYDIVEFFKEKSQEWAAKNEIRKQKRFVKREEKKALAEQKRQEKAQKEEEERLAQMTVDQETGEILENPTDNETSLFDNLPENDLPTEPEILAYDHTLDGLEEPPLEDYPTMDSAPSQEAAQAMLDEEDDGEPLEVDFTAKANLLYKLPTIDLFAPDKPKNQSKEKNLVRRNIKVLEDTFNSFGIDVKVERAEIGPSVTKYEVKPAVGVRVNRISNLADDLALALAAKDVRIEAPIPGKSLVGIEVPNSEIATVTFRELWEQANTDPNKLLEVPLGKAVNGTARTFDLARMPHLLVAGSTGSGKSVAVNGIIASILMKARPDQVKFMMIDPKMVELSVYNDIPHLLIPVVTNPRKAARALQKVVDEMENRYELFSHFGVRNIAGYNAKVEEFNAQSEQKQIPLPLIVVIVDELADLMMVASKEVEDAIIRLGQKARAAGIHMILATQRPSVDVISGLIKANVPSRVAFAVSSGTDSRTILDENGAEKLLGRGDMLFKPIDENHPVRLQGSFISDDDVERIVGFVKDQADADYDDSFDPGEVSESDLKSGGGGVQEGDPLFEDAKALVLETQKASASMLQRRLSVGFNRATRLMDELEAAGVIGPAEGTKPRKVLMTNPNPEA</sequence>
<evidence type="ECO:0000256" key="7">
    <source>
        <dbReference type="ARBA" id="ARBA00023125"/>
    </source>
</evidence>
<dbReference type="GO" id="GO:0003677">
    <property type="term" value="F:DNA binding"/>
    <property type="evidence" value="ECO:0007669"/>
    <property type="project" value="UniProtKB-KW"/>
</dbReference>
<proteinExistence type="inferred from homology"/>
<dbReference type="InterPro" id="IPR041027">
    <property type="entry name" value="FtsK_alpha"/>
</dbReference>
<keyword evidence="5" id="KW-0159">Chromosome partition</keyword>
<dbReference type="Pfam" id="PF09397">
    <property type="entry name" value="FtsK_gamma"/>
    <property type="match status" value="1"/>
</dbReference>
<dbReference type="InterPro" id="IPR027417">
    <property type="entry name" value="P-loop_NTPase"/>
</dbReference>
<dbReference type="CDD" id="cd01127">
    <property type="entry name" value="TrwB_TraG_TraD_VirD4"/>
    <property type="match status" value="1"/>
</dbReference>
<comment type="similarity">
    <text evidence="2">Belongs to the FtsK/SpoIIIE/SftA family.</text>
</comment>
<evidence type="ECO:0000256" key="4">
    <source>
        <dbReference type="ARBA" id="ARBA00022741"/>
    </source>
</evidence>
<dbReference type="GO" id="GO:0007059">
    <property type="term" value="P:chromosome segregation"/>
    <property type="evidence" value="ECO:0007669"/>
    <property type="project" value="UniProtKB-KW"/>
</dbReference>
<keyword evidence="6 10" id="KW-0067">ATP-binding</keyword>
<evidence type="ECO:0000256" key="13">
    <source>
        <dbReference type="SAM" id="Phobius"/>
    </source>
</evidence>
<feature type="compositionally biased region" description="Basic residues" evidence="12">
    <location>
        <begin position="1"/>
        <end position="16"/>
    </location>
</feature>
<dbReference type="RefSeq" id="WP_012962303.1">
    <property type="nucleotide sequence ID" value="NC_013798.1"/>
</dbReference>
<accession>A0AA36NNE1</accession>
<dbReference type="Gene3D" id="3.30.980.40">
    <property type="match status" value="1"/>
</dbReference>
<dbReference type="Gene3D" id="1.10.10.10">
    <property type="entry name" value="Winged helix-like DNA-binding domain superfamily/Winged helix DNA-binding domain"/>
    <property type="match status" value="1"/>
</dbReference>
<keyword evidence="7" id="KW-0238">DNA-binding</keyword>
<evidence type="ECO:0000256" key="11">
    <source>
        <dbReference type="SAM" id="Coils"/>
    </source>
</evidence>
<dbReference type="Proteomes" id="UP000001517">
    <property type="component" value="Chromosome"/>
</dbReference>
<organism evidence="15 16">
    <name type="scientific">Streptococcus gallolyticus (strain UCN34)</name>
    <dbReference type="NCBI Taxonomy" id="637909"/>
    <lineage>
        <taxon>Bacteria</taxon>
        <taxon>Bacillati</taxon>
        <taxon>Bacillota</taxon>
        <taxon>Bacilli</taxon>
        <taxon>Lactobacillales</taxon>
        <taxon>Streptococcaceae</taxon>
        <taxon>Streptococcus</taxon>
    </lineage>
</organism>
<evidence type="ECO:0000256" key="1">
    <source>
        <dbReference type="ARBA" id="ARBA00004651"/>
    </source>
</evidence>
<comment type="function">
    <text evidence="9">Essential cell division protein that coordinates cell division and chromosome segregation. The N-terminus is involved in assembly of the cell-division machinery. The C-terminus functions as a DNA motor that moves dsDNA in an ATP-dependent manner towards the difSL recombination site, which is located within the replication terminus region. Required for activation of the XerS recombinase, allowing activation of chromosome unlinking by recombination.</text>
</comment>
<feature type="compositionally biased region" description="Acidic residues" evidence="12">
    <location>
        <begin position="713"/>
        <end position="724"/>
    </location>
</feature>
<evidence type="ECO:0000313" key="16">
    <source>
        <dbReference type="Proteomes" id="UP000001517"/>
    </source>
</evidence>
<evidence type="ECO:0000256" key="5">
    <source>
        <dbReference type="ARBA" id="ARBA00022829"/>
    </source>
</evidence>